<evidence type="ECO:0000313" key="3">
    <source>
        <dbReference type="Proteomes" id="UP001140949"/>
    </source>
</evidence>
<feature type="compositionally biased region" description="Basic and acidic residues" evidence="1">
    <location>
        <begin position="42"/>
        <end position="55"/>
    </location>
</feature>
<name>A0AAX6FW14_IRIPA</name>
<feature type="compositionally biased region" description="Basic and acidic residues" evidence="1">
    <location>
        <begin position="1"/>
        <end position="13"/>
    </location>
</feature>
<dbReference type="EMBL" id="JANAVB010025589">
    <property type="protein sequence ID" value="KAJ6820572.1"/>
    <property type="molecule type" value="Genomic_DNA"/>
</dbReference>
<dbReference type="Proteomes" id="UP001140949">
    <property type="component" value="Unassembled WGS sequence"/>
</dbReference>
<comment type="caution">
    <text evidence="2">The sequence shown here is derived from an EMBL/GenBank/DDBJ whole genome shotgun (WGS) entry which is preliminary data.</text>
</comment>
<protein>
    <submittedName>
        <fullName evidence="2">Hornerin-like</fullName>
    </submittedName>
</protein>
<keyword evidence="3" id="KW-1185">Reference proteome</keyword>
<gene>
    <name evidence="2" type="ORF">M6B38_396505</name>
</gene>
<reference evidence="2" key="1">
    <citation type="journal article" date="2023" name="GigaByte">
        <title>Genome assembly of the bearded iris, Iris pallida Lam.</title>
        <authorList>
            <person name="Bruccoleri R.E."/>
            <person name="Oakeley E.J."/>
            <person name="Faust A.M.E."/>
            <person name="Altorfer M."/>
            <person name="Dessus-Babus S."/>
            <person name="Burckhardt D."/>
            <person name="Oertli M."/>
            <person name="Naumann U."/>
            <person name="Petersen F."/>
            <person name="Wong J."/>
        </authorList>
    </citation>
    <scope>NUCLEOTIDE SEQUENCE</scope>
    <source>
        <strain evidence="2">GSM-AAB239-AS_SAM_17_03QT</strain>
    </source>
</reference>
<feature type="region of interest" description="Disordered" evidence="1">
    <location>
        <begin position="1"/>
        <end position="104"/>
    </location>
</feature>
<proteinExistence type="predicted"/>
<organism evidence="2 3">
    <name type="scientific">Iris pallida</name>
    <name type="common">Sweet iris</name>
    <dbReference type="NCBI Taxonomy" id="29817"/>
    <lineage>
        <taxon>Eukaryota</taxon>
        <taxon>Viridiplantae</taxon>
        <taxon>Streptophyta</taxon>
        <taxon>Embryophyta</taxon>
        <taxon>Tracheophyta</taxon>
        <taxon>Spermatophyta</taxon>
        <taxon>Magnoliopsida</taxon>
        <taxon>Liliopsida</taxon>
        <taxon>Asparagales</taxon>
        <taxon>Iridaceae</taxon>
        <taxon>Iridoideae</taxon>
        <taxon>Irideae</taxon>
        <taxon>Iris</taxon>
    </lineage>
</organism>
<feature type="compositionally biased region" description="Basic and acidic residues" evidence="1">
    <location>
        <begin position="65"/>
        <end position="83"/>
    </location>
</feature>
<evidence type="ECO:0000313" key="2">
    <source>
        <dbReference type="EMBL" id="KAJ6820572.1"/>
    </source>
</evidence>
<dbReference type="AlphaFoldDB" id="A0AAX6FW14"/>
<reference evidence="2" key="2">
    <citation type="submission" date="2023-04" db="EMBL/GenBank/DDBJ databases">
        <authorList>
            <person name="Bruccoleri R.E."/>
            <person name="Oakeley E.J."/>
            <person name="Faust A.-M."/>
            <person name="Dessus-Babus S."/>
            <person name="Altorfer M."/>
            <person name="Burckhardt D."/>
            <person name="Oertli M."/>
            <person name="Naumann U."/>
            <person name="Petersen F."/>
            <person name="Wong J."/>
        </authorList>
    </citation>
    <scope>NUCLEOTIDE SEQUENCE</scope>
    <source>
        <strain evidence="2">GSM-AAB239-AS_SAM_17_03QT</strain>
        <tissue evidence="2">Leaf</tissue>
    </source>
</reference>
<accession>A0AAX6FW14</accession>
<evidence type="ECO:0000256" key="1">
    <source>
        <dbReference type="SAM" id="MobiDB-lite"/>
    </source>
</evidence>
<sequence length="104" mass="11178">MGAGDAHRPDAERPSTAARRLGVPLAGHQRAPGTGLRAPHPTRLETRTKESDMRASRRVPKPGRRKEADGRDPPRGCTADRPRSSVKGSSGSMPVGTRKMVNYA</sequence>